<comment type="caution">
    <text evidence="1">The sequence shown here is derived from an EMBL/GenBank/DDBJ whole genome shotgun (WGS) entry which is preliminary data.</text>
</comment>
<reference evidence="1 2" key="1">
    <citation type="submission" date="2020-09" db="EMBL/GenBank/DDBJ databases">
        <title>De no assembly of potato wild relative species, Solanum commersonii.</title>
        <authorList>
            <person name="Cho K."/>
        </authorList>
    </citation>
    <scope>NUCLEOTIDE SEQUENCE [LARGE SCALE GENOMIC DNA]</scope>
    <source>
        <strain evidence="1">LZ3.2</strain>
        <tissue evidence="1">Leaf</tissue>
    </source>
</reference>
<name>A0A9J6A8M5_SOLCO</name>
<keyword evidence="2" id="KW-1185">Reference proteome</keyword>
<gene>
    <name evidence="1" type="ORF">H5410_005853</name>
</gene>
<protein>
    <submittedName>
        <fullName evidence="1">Uncharacterized protein</fullName>
    </submittedName>
</protein>
<dbReference type="OrthoDB" id="1669814at2759"/>
<dbReference type="AlphaFoldDB" id="A0A9J6A8M5"/>
<evidence type="ECO:0000313" key="2">
    <source>
        <dbReference type="Proteomes" id="UP000824120"/>
    </source>
</evidence>
<accession>A0A9J6A8M5</accession>
<dbReference type="EMBL" id="JACXVP010000002">
    <property type="protein sequence ID" value="KAG5620635.1"/>
    <property type="molecule type" value="Genomic_DNA"/>
</dbReference>
<sequence length="98" mass="11572">MAVRSTRRHQQIHNRIVIDRRRNYSKIPFIIWVLYSSQQRHMPYQFHPDYPRATAVKVNVSDQDQVKPLFVTIELAFQLPVNILVNTAGLLTENTRQS</sequence>
<organism evidence="1 2">
    <name type="scientific">Solanum commersonii</name>
    <name type="common">Commerson's wild potato</name>
    <name type="synonym">Commerson's nightshade</name>
    <dbReference type="NCBI Taxonomy" id="4109"/>
    <lineage>
        <taxon>Eukaryota</taxon>
        <taxon>Viridiplantae</taxon>
        <taxon>Streptophyta</taxon>
        <taxon>Embryophyta</taxon>
        <taxon>Tracheophyta</taxon>
        <taxon>Spermatophyta</taxon>
        <taxon>Magnoliopsida</taxon>
        <taxon>eudicotyledons</taxon>
        <taxon>Gunneridae</taxon>
        <taxon>Pentapetalae</taxon>
        <taxon>asterids</taxon>
        <taxon>lamiids</taxon>
        <taxon>Solanales</taxon>
        <taxon>Solanaceae</taxon>
        <taxon>Solanoideae</taxon>
        <taxon>Solaneae</taxon>
        <taxon>Solanum</taxon>
    </lineage>
</organism>
<evidence type="ECO:0000313" key="1">
    <source>
        <dbReference type="EMBL" id="KAG5620635.1"/>
    </source>
</evidence>
<dbReference type="Proteomes" id="UP000824120">
    <property type="component" value="Chromosome 2"/>
</dbReference>
<proteinExistence type="predicted"/>